<dbReference type="Proteomes" id="UP000683575">
    <property type="component" value="Chromosome"/>
</dbReference>
<dbReference type="InterPro" id="IPR006748">
    <property type="entry name" value="NH2Glyco/OHUrea_AB-resist_kin"/>
</dbReference>
<sequence length="304" mass="32894">MTTPHVPQLDDELRRRLGRRFGATIESWLDEVPPVLVDLADRWRLNLGALIQRGTMSVVIRCRTVHGHPAVLKISPDRRRIQDEAAALTRWTTTHVPAVLAVDKRAGALLIEAIEPGQPLADSAYPHLDTVSTLVTALHAHGTPDPTYRSVADRVTYLYAAGTKNYTCRPGLAAVVPPELYERGKQLAVRLAGDAPATVLLHGDLTPANILDGGNQRGLVAIDPAPCVGDPAFDAIDLVLWRADNAQTITARVEKLAPAIGTTPRRLTRWCTAFATMTALELAEASDATRECVDLLIDLANASP</sequence>
<dbReference type="RefSeq" id="WP_216941543.1">
    <property type="nucleotide sequence ID" value="NZ_CP077062.1"/>
</dbReference>
<proteinExistence type="predicted"/>
<dbReference type="KEGG" id="nps:KRR39_08135"/>
<evidence type="ECO:0000313" key="1">
    <source>
        <dbReference type="EMBL" id="QWZ09697.1"/>
    </source>
</evidence>
<protein>
    <submittedName>
        <fullName evidence="1">Aminoglycoside phosphotransferase family protein</fullName>
    </submittedName>
</protein>
<reference evidence="1" key="1">
    <citation type="submission" date="2021-06" db="EMBL/GenBank/DDBJ databases">
        <title>Complete genome sequence of Nocardioides sp. G188.</title>
        <authorList>
            <person name="Im W.-T."/>
        </authorList>
    </citation>
    <scope>NUCLEOTIDE SEQUENCE</scope>
    <source>
        <strain evidence="1">G188</strain>
    </source>
</reference>
<dbReference type="Pfam" id="PF04655">
    <property type="entry name" value="APH_6_hur"/>
    <property type="match status" value="1"/>
</dbReference>
<accession>A0A975Y1N3</accession>
<dbReference type="EMBL" id="CP077062">
    <property type="protein sequence ID" value="QWZ09697.1"/>
    <property type="molecule type" value="Genomic_DNA"/>
</dbReference>
<organism evidence="1 2">
    <name type="scientific">Nocardioides panacis</name>
    <dbReference type="NCBI Taxonomy" id="2849501"/>
    <lineage>
        <taxon>Bacteria</taxon>
        <taxon>Bacillati</taxon>
        <taxon>Actinomycetota</taxon>
        <taxon>Actinomycetes</taxon>
        <taxon>Propionibacteriales</taxon>
        <taxon>Nocardioidaceae</taxon>
        <taxon>Nocardioides</taxon>
    </lineage>
</organism>
<gene>
    <name evidence="1" type="ORF">KRR39_08135</name>
</gene>
<name>A0A975Y1N3_9ACTN</name>
<dbReference type="GO" id="GO:0016773">
    <property type="term" value="F:phosphotransferase activity, alcohol group as acceptor"/>
    <property type="evidence" value="ECO:0007669"/>
    <property type="project" value="InterPro"/>
</dbReference>
<dbReference type="AlphaFoldDB" id="A0A975Y1N3"/>
<dbReference type="GO" id="GO:0019748">
    <property type="term" value="P:secondary metabolic process"/>
    <property type="evidence" value="ECO:0007669"/>
    <property type="project" value="InterPro"/>
</dbReference>
<keyword evidence="2" id="KW-1185">Reference proteome</keyword>
<evidence type="ECO:0000313" key="2">
    <source>
        <dbReference type="Proteomes" id="UP000683575"/>
    </source>
</evidence>